<dbReference type="Proteomes" id="UP000265520">
    <property type="component" value="Unassembled WGS sequence"/>
</dbReference>
<feature type="non-terminal residue" evidence="1">
    <location>
        <position position="1"/>
    </location>
</feature>
<keyword evidence="2" id="KW-1185">Reference proteome</keyword>
<evidence type="ECO:0000313" key="1">
    <source>
        <dbReference type="EMBL" id="MCI87077.1"/>
    </source>
</evidence>
<evidence type="ECO:0000313" key="2">
    <source>
        <dbReference type="Proteomes" id="UP000265520"/>
    </source>
</evidence>
<dbReference type="EMBL" id="LXQA011156933">
    <property type="protein sequence ID" value="MCI87077.1"/>
    <property type="molecule type" value="Genomic_DNA"/>
</dbReference>
<proteinExistence type="predicted"/>
<name>A0A392VGQ1_9FABA</name>
<organism evidence="1 2">
    <name type="scientific">Trifolium medium</name>
    <dbReference type="NCBI Taxonomy" id="97028"/>
    <lineage>
        <taxon>Eukaryota</taxon>
        <taxon>Viridiplantae</taxon>
        <taxon>Streptophyta</taxon>
        <taxon>Embryophyta</taxon>
        <taxon>Tracheophyta</taxon>
        <taxon>Spermatophyta</taxon>
        <taxon>Magnoliopsida</taxon>
        <taxon>eudicotyledons</taxon>
        <taxon>Gunneridae</taxon>
        <taxon>Pentapetalae</taxon>
        <taxon>rosids</taxon>
        <taxon>fabids</taxon>
        <taxon>Fabales</taxon>
        <taxon>Fabaceae</taxon>
        <taxon>Papilionoideae</taxon>
        <taxon>50 kb inversion clade</taxon>
        <taxon>NPAAA clade</taxon>
        <taxon>Hologalegina</taxon>
        <taxon>IRL clade</taxon>
        <taxon>Trifolieae</taxon>
        <taxon>Trifolium</taxon>
    </lineage>
</organism>
<dbReference type="AlphaFoldDB" id="A0A392VGQ1"/>
<accession>A0A392VGQ1</accession>
<reference evidence="1 2" key="1">
    <citation type="journal article" date="2018" name="Front. Plant Sci.">
        <title>Red Clover (Trifolium pratense) and Zigzag Clover (T. medium) - A Picture of Genomic Similarities and Differences.</title>
        <authorList>
            <person name="Dluhosova J."/>
            <person name="Istvanek J."/>
            <person name="Nedelnik J."/>
            <person name="Repkova J."/>
        </authorList>
    </citation>
    <scope>NUCLEOTIDE SEQUENCE [LARGE SCALE GENOMIC DNA]</scope>
    <source>
        <strain evidence="2">cv. 10/8</strain>
        <tissue evidence="1">Leaf</tissue>
    </source>
</reference>
<comment type="caution">
    <text evidence="1">The sequence shown here is derived from an EMBL/GenBank/DDBJ whole genome shotgun (WGS) entry which is preliminary data.</text>
</comment>
<sequence length="60" mass="6640">GFWEWPGPSSRAEPQFWACVVERGIVSLSEDARCSSPGTSKLFVWSRWGSLVLAERGGLN</sequence>
<protein>
    <submittedName>
        <fullName evidence="1">Uncharacterized protein</fullName>
    </submittedName>
</protein>